<name>H2XD40_CAEJA</name>
<dbReference type="Proteomes" id="UP000005237">
    <property type="component" value="Unassembled WGS sequence"/>
</dbReference>
<evidence type="ECO:0000313" key="2">
    <source>
        <dbReference type="Proteomes" id="UP000005237"/>
    </source>
</evidence>
<reference evidence="2" key="1">
    <citation type="submission" date="2010-08" db="EMBL/GenBank/DDBJ databases">
        <authorList>
            <consortium name="Caenorhabditis japonica Sequencing Consortium"/>
            <person name="Wilson R.K."/>
        </authorList>
    </citation>
    <scope>NUCLEOTIDE SEQUENCE [LARGE SCALE GENOMIC DNA]</scope>
    <source>
        <strain evidence="2">DF5081</strain>
    </source>
</reference>
<evidence type="ECO:0000313" key="1">
    <source>
        <dbReference type="EnsemblMetazoa" id="CJA07780.1"/>
    </source>
</evidence>
<dbReference type="InParanoid" id="H2XD40"/>
<sequence length="73" mass="6805">MGQAVSKDGGLTKAVEAFPGGGLFTAPFHQAAGNTEHAAKAMALGAGTVAAAALGGPIGAAVVGANAVTTLSK</sequence>
<proteinExistence type="predicted"/>
<dbReference type="EnsemblMetazoa" id="CJA27143.1">
    <property type="protein sequence ID" value="CJA27143.1"/>
    <property type="gene ID" value="WBGene00182715"/>
</dbReference>
<dbReference type="EnsemblMetazoa" id="CJA07780.1">
    <property type="protein sequence ID" value="CJA07780.1"/>
    <property type="gene ID" value="WBGene00126984"/>
</dbReference>
<accession>H2VZ74</accession>
<protein>
    <submittedName>
        <fullName evidence="1">Uncharacterized protein</fullName>
    </submittedName>
</protein>
<reference evidence="1" key="2">
    <citation type="submission" date="2022-06" db="UniProtKB">
        <authorList>
            <consortium name="EnsemblMetazoa"/>
        </authorList>
    </citation>
    <scope>IDENTIFICATION</scope>
    <source>
        <strain evidence="1">DF5081</strain>
    </source>
</reference>
<dbReference type="AlphaFoldDB" id="H2XD40"/>
<organism evidence="1 2">
    <name type="scientific">Caenorhabditis japonica</name>
    <dbReference type="NCBI Taxonomy" id="281687"/>
    <lineage>
        <taxon>Eukaryota</taxon>
        <taxon>Metazoa</taxon>
        <taxon>Ecdysozoa</taxon>
        <taxon>Nematoda</taxon>
        <taxon>Chromadorea</taxon>
        <taxon>Rhabditida</taxon>
        <taxon>Rhabditina</taxon>
        <taxon>Rhabditomorpha</taxon>
        <taxon>Rhabditoidea</taxon>
        <taxon>Rhabditidae</taxon>
        <taxon>Peloderinae</taxon>
        <taxon>Caenorhabditis</taxon>
    </lineage>
</organism>
<accession>H2XD40</accession>
<keyword evidence="2" id="KW-1185">Reference proteome</keyword>